<dbReference type="OrthoDB" id="6499973at2759"/>
<dbReference type="EMBL" id="ML736265">
    <property type="protein sequence ID" value="KAE8375217.1"/>
    <property type="molecule type" value="Genomic_DNA"/>
</dbReference>
<organism evidence="2 3">
    <name type="scientific">Aspergillus bertholletiae</name>
    <dbReference type="NCBI Taxonomy" id="1226010"/>
    <lineage>
        <taxon>Eukaryota</taxon>
        <taxon>Fungi</taxon>
        <taxon>Dikarya</taxon>
        <taxon>Ascomycota</taxon>
        <taxon>Pezizomycotina</taxon>
        <taxon>Eurotiomycetes</taxon>
        <taxon>Eurotiomycetidae</taxon>
        <taxon>Eurotiales</taxon>
        <taxon>Aspergillaceae</taxon>
        <taxon>Aspergillus</taxon>
        <taxon>Aspergillus subgen. Circumdati</taxon>
    </lineage>
</organism>
<accession>A0A5N7AZE5</accession>
<proteinExistence type="predicted"/>
<dbReference type="AlphaFoldDB" id="A0A5N7AZE5"/>
<keyword evidence="3" id="KW-1185">Reference proteome</keyword>
<feature type="region of interest" description="Disordered" evidence="1">
    <location>
        <begin position="92"/>
        <end position="116"/>
    </location>
</feature>
<sequence length="116" mass="13609">MVIDERSLKSIIACPEPGSKDRFMPPDGFVGMVDRWYNPERKDSNSRYSGFMRVRIRSLWWLYINLSRQVMEELCPSVPLEFVPFYDGGYGEAHDEEGIRHNLPRRPADLSSRRND</sequence>
<gene>
    <name evidence="2" type="ORF">BDV26DRAFT_268287</name>
</gene>
<dbReference type="Proteomes" id="UP000326198">
    <property type="component" value="Unassembled WGS sequence"/>
</dbReference>
<name>A0A5N7AZE5_9EURO</name>
<protein>
    <submittedName>
        <fullName evidence="2">Uncharacterized protein</fullName>
    </submittedName>
</protein>
<evidence type="ECO:0000313" key="3">
    <source>
        <dbReference type="Proteomes" id="UP000326198"/>
    </source>
</evidence>
<evidence type="ECO:0000256" key="1">
    <source>
        <dbReference type="SAM" id="MobiDB-lite"/>
    </source>
</evidence>
<reference evidence="2 3" key="1">
    <citation type="submission" date="2019-04" db="EMBL/GenBank/DDBJ databases">
        <title>Friends and foes A comparative genomics studyof 23 Aspergillus species from section Flavi.</title>
        <authorList>
            <consortium name="DOE Joint Genome Institute"/>
            <person name="Kjaerbolling I."/>
            <person name="Vesth T."/>
            <person name="Frisvad J.C."/>
            <person name="Nybo J.L."/>
            <person name="Theobald S."/>
            <person name="Kildgaard S."/>
            <person name="Isbrandt T."/>
            <person name="Kuo A."/>
            <person name="Sato A."/>
            <person name="Lyhne E.K."/>
            <person name="Kogle M.E."/>
            <person name="Wiebenga A."/>
            <person name="Kun R.S."/>
            <person name="Lubbers R.J."/>
            <person name="Makela M.R."/>
            <person name="Barry K."/>
            <person name="Chovatia M."/>
            <person name="Clum A."/>
            <person name="Daum C."/>
            <person name="Haridas S."/>
            <person name="He G."/>
            <person name="LaButti K."/>
            <person name="Lipzen A."/>
            <person name="Mondo S."/>
            <person name="Riley R."/>
            <person name="Salamov A."/>
            <person name="Simmons B.A."/>
            <person name="Magnuson J.K."/>
            <person name="Henrissat B."/>
            <person name="Mortensen U.H."/>
            <person name="Larsen T.O."/>
            <person name="Devries R.P."/>
            <person name="Grigoriev I.V."/>
            <person name="Machida M."/>
            <person name="Baker S.E."/>
            <person name="Andersen M.R."/>
        </authorList>
    </citation>
    <scope>NUCLEOTIDE SEQUENCE [LARGE SCALE GENOMIC DNA]</scope>
    <source>
        <strain evidence="2 3">IBT 29228</strain>
    </source>
</reference>
<evidence type="ECO:0000313" key="2">
    <source>
        <dbReference type="EMBL" id="KAE8375217.1"/>
    </source>
</evidence>